<dbReference type="EMBL" id="JACHGI010000001">
    <property type="protein sequence ID" value="MBB6465352.1"/>
    <property type="molecule type" value="Genomic_DNA"/>
</dbReference>
<keyword evidence="3" id="KW-1133">Transmembrane helix</keyword>
<dbReference type="EMBL" id="JACZEP010000001">
    <property type="protein sequence ID" value="MBE1203976.1"/>
    <property type="molecule type" value="Genomic_DNA"/>
</dbReference>
<sequence>MGAQSQLLSPHTSLRYAGGNRILEADSRLRGRMLSKLSALKNGKWVQVALLTLAGTFAFVLISLGLQFPIFEQVDAGMFWREAFGTLVVSIIFVAPLLVLLGSKLIENTSLKQKYAQELAHDSLTSCLTGPLYTAAIDVIATASVSGRRTGALLVIDIDHLRRLNEQIGYGAGNQALSAIAEIIRASVRSGDLVGRIGGDVFSVYLPGATKANAEKVAERIRHAVAEASFEPVAGGLTWPLTVSVGAVLFETEASADDLLVAADHQMRAAKENGRNRIEYTHLRQGPSPSHPSLH</sequence>
<dbReference type="PROSITE" id="PS50887">
    <property type="entry name" value="GGDEF"/>
    <property type="match status" value="1"/>
</dbReference>
<protein>
    <recommendedName>
        <fullName evidence="1">diguanylate cyclase</fullName>
        <ecNumber evidence="1">2.7.7.65</ecNumber>
    </recommendedName>
</protein>
<dbReference type="Gene3D" id="3.30.70.270">
    <property type="match status" value="1"/>
</dbReference>
<dbReference type="Proteomes" id="UP000598227">
    <property type="component" value="Unassembled WGS sequence"/>
</dbReference>
<feature type="domain" description="GGDEF" evidence="4">
    <location>
        <begin position="149"/>
        <end position="283"/>
    </location>
</feature>
<dbReference type="PANTHER" id="PTHR45138">
    <property type="entry name" value="REGULATORY COMPONENTS OF SENSORY TRANSDUCTION SYSTEM"/>
    <property type="match status" value="1"/>
</dbReference>
<feature type="transmembrane region" description="Helical" evidence="3">
    <location>
        <begin position="83"/>
        <end position="102"/>
    </location>
</feature>
<dbReference type="NCBIfam" id="TIGR00254">
    <property type="entry name" value="GGDEF"/>
    <property type="match status" value="1"/>
</dbReference>
<dbReference type="GO" id="GO:1902201">
    <property type="term" value="P:negative regulation of bacterial-type flagellum-dependent cell motility"/>
    <property type="evidence" value="ECO:0007669"/>
    <property type="project" value="TreeGrafter"/>
</dbReference>
<evidence type="ECO:0000313" key="6">
    <source>
        <dbReference type="EMBL" id="MBE1203976.1"/>
    </source>
</evidence>
<accession>A0A8E2BC09</accession>
<evidence type="ECO:0000313" key="8">
    <source>
        <dbReference type="Proteomes" id="UP000598227"/>
    </source>
</evidence>
<dbReference type="PANTHER" id="PTHR45138:SF9">
    <property type="entry name" value="DIGUANYLATE CYCLASE DGCM-RELATED"/>
    <property type="match status" value="1"/>
</dbReference>
<keyword evidence="3" id="KW-0472">Membrane</keyword>
<dbReference type="EC" id="2.7.7.65" evidence="1"/>
<evidence type="ECO:0000256" key="1">
    <source>
        <dbReference type="ARBA" id="ARBA00012528"/>
    </source>
</evidence>
<dbReference type="GO" id="GO:0043709">
    <property type="term" value="P:cell adhesion involved in single-species biofilm formation"/>
    <property type="evidence" value="ECO:0007669"/>
    <property type="project" value="TreeGrafter"/>
</dbReference>
<keyword evidence="8" id="KW-1185">Reference proteome</keyword>
<comment type="caution">
    <text evidence="5">The sequence shown here is derived from an EMBL/GenBank/DDBJ whole genome shotgun (WGS) entry which is preliminary data.</text>
</comment>
<organism evidence="5 7">
    <name type="scientific">Aminobacter carboxidus</name>
    <dbReference type="NCBI Taxonomy" id="376165"/>
    <lineage>
        <taxon>Bacteria</taxon>
        <taxon>Pseudomonadati</taxon>
        <taxon>Pseudomonadota</taxon>
        <taxon>Alphaproteobacteria</taxon>
        <taxon>Hyphomicrobiales</taxon>
        <taxon>Phyllobacteriaceae</taxon>
        <taxon>Aminobacter</taxon>
    </lineage>
</organism>
<evidence type="ECO:0000256" key="3">
    <source>
        <dbReference type="SAM" id="Phobius"/>
    </source>
</evidence>
<name>A0A8E2BC09_9HYPH</name>
<dbReference type="InterPro" id="IPR029787">
    <property type="entry name" value="Nucleotide_cyclase"/>
</dbReference>
<dbReference type="AlphaFoldDB" id="A0A8E2BC09"/>
<feature type="transmembrane region" description="Helical" evidence="3">
    <location>
        <begin position="45"/>
        <end position="71"/>
    </location>
</feature>
<comment type="catalytic activity">
    <reaction evidence="2">
        <text>2 GTP = 3',3'-c-di-GMP + 2 diphosphate</text>
        <dbReference type="Rhea" id="RHEA:24898"/>
        <dbReference type="ChEBI" id="CHEBI:33019"/>
        <dbReference type="ChEBI" id="CHEBI:37565"/>
        <dbReference type="ChEBI" id="CHEBI:58805"/>
        <dbReference type="EC" id="2.7.7.65"/>
    </reaction>
</comment>
<gene>
    <name evidence="5" type="ORF">HNQ96_001199</name>
    <name evidence="6" type="ORF">IHE39_06735</name>
</gene>
<dbReference type="InterPro" id="IPR050469">
    <property type="entry name" value="Diguanylate_Cyclase"/>
</dbReference>
<dbReference type="GO" id="GO:0005886">
    <property type="term" value="C:plasma membrane"/>
    <property type="evidence" value="ECO:0007669"/>
    <property type="project" value="TreeGrafter"/>
</dbReference>
<reference evidence="6 8" key="2">
    <citation type="submission" date="2020-09" db="EMBL/GenBank/DDBJ databases">
        <title>Draft Genome Sequence of Aminobacter carboxidus type strain DSM 1086, a soil Gram-negative carboxydobacterium.</title>
        <authorList>
            <person name="Turrini P."/>
            <person name="Tescari M."/>
            <person name="Artuso I."/>
            <person name="Lugli G.A."/>
            <person name="Frangipani E."/>
            <person name="Ventura M."/>
            <person name="Visca P."/>
        </authorList>
    </citation>
    <scope>NUCLEOTIDE SEQUENCE [LARGE SCALE GENOMIC DNA]</scope>
    <source>
        <strain evidence="6 8">DSM 1086</strain>
    </source>
</reference>
<keyword evidence="3" id="KW-0812">Transmembrane</keyword>
<evidence type="ECO:0000313" key="5">
    <source>
        <dbReference type="EMBL" id="MBB6465352.1"/>
    </source>
</evidence>
<dbReference type="InterPro" id="IPR043128">
    <property type="entry name" value="Rev_trsase/Diguanyl_cyclase"/>
</dbReference>
<evidence type="ECO:0000313" key="7">
    <source>
        <dbReference type="Proteomes" id="UP000532373"/>
    </source>
</evidence>
<dbReference type="GO" id="GO:0052621">
    <property type="term" value="F:diguanylate cyclase activity"/>
    <property type="evidence" value="ECO:0007669"/>
    <property type="project" value="UniProtKB-EC"/>
</dbReference>
<reference evidence="5 7" key="1">
    <citation type="submission" date="2020-08" db="EMBL/GenBank/DDBJ databases">
        <title>Genomic Encyclopedia of Type Strains, Phase IV (KMG-IV): sequencing the most valuable type-strain genomes for metagenomic binning, comparative biology and taxonomic classification.</title>
        <authorList>
            <person name="Goeker M."/>
        </authorList>
    </citation>
    <scope>NUCLEOTIDE SEQUENCE [LARGE SCALE GENOMIC DNA]</scope>
    <source>
        <strain evidence="5 7">DSM 17454</strain>
    </source>
</reference>
<dbReference type="Pfam" id="PF00990">
    <property type="entry name" value="GGDEF"/>
    <property type="match status" value="1"/>
</dbReference>
<dbReference type="SUPFAM" id="SSF55073">
    <property type="entry name" value="Nucleotide cyclase"/>
    <property type="match status" value="1"/>
</dbReference>
<dbReference type="Proteomes" id="UP000532373">
    <property type="component" value="Unassembled WGS sequence"/>
</dbReference>
<evidence type="ECO:0000256" key="2">
    <source>
        <dbReference type="ARBA" id="ARBA00034247"/>
    </source>
</evidence>
<proteinExistence type="predicted"/>
<dbReference type="InterPro" id="IPR000160">
    <property type="entry name" value="GGDEF_dom"/>
</dbReference>
<dbReference type="RefSeq" id="WP_184767819.1">
    <property type="nucleotide sequence ID" value="NZ_JACHGI010000001.1"/>
</dbReference>
<evidence type="ECO:0000259" key="4">
    <source>
        <dbReference type="PROSITE" id="PS50887"/>
    </source>
</evidence>
<dbReference type="SMART" id="SM00267">
    <property type="entry name" value="GGDEF"/>
    <property type="match status" value="1"/>
</dbReference>
<dbReference type="CDD" id="cd01949">
    <property type="entry name" value="GGDEF"/>
    <property type="match status" value="1"/>
</dbReference>